<evidence type="ECO:0000313" key="2">
    <source>
        <dbReference type="Proteomes" id="UP000245263"/>
    </source>
</evidence>
<dbReference type="SUPFAM" id="SSF56645">
    <property type="entry name" value="Acyl-CoA dehydrogenase NM domain-like"/>
    <property type="match status" value="1"/>
</dbReference>
<reference evidence="1 2" key="1">
    <citation type="submission" date="2021-08" db="EMBL/GenBank/DDBJ databases">
        <title>Complete genome sequence of Leptospira kobayashii strain E30.</title>
        <authorList>
            <person name="Nakao R."/>
            <person name="Nakamura S."/>
            <person name="Masuzawa T."/>
            <person name="Koizumi N."/>
        </authorList>
    </citation>
    <scope>NUCLEOTIDE SEQUENCE [LARGE SCALE GENOMIC DNA]</scope>
    <source>
        <strain evidence="1 2">E30</strain>
    </source>
</reference>
<dbReference type="InterPro" id="IPR009100">
    <property type="entry name" value="AcylCoA_DH/oxidase_NM_dom_sf"/>
</dbReference>
<gene>
    <name evidence="1" type="ORF">LPTSP3_g16780</name>
</gene>
<keyword evidence="2" id="KW-1185">Reference proteome</keyword>
<name>A0ABM7UIZ6_9LEPT</name>
<organism evidence="1 2">
    <name type="scientific">Leptospira kobayashii</name>
    <dbReference type="NCBI Taxonomy" id="1917830"/>
    <lineage>
        <taxon>Bacteria</taxon>
        <taxon>Pseudomonadati</taxon>
        <taxon>Spirochaetota</taxon>
        <taxon>Spirochaetia</taxon>
        <taxon>Leptospirales</taxon>
        <taxon>Leptospiraceae</taxon>
        <taxon>Leptospira</taxon>
    </lineage>
</organism>
<dbReference type="Gene3D" id="1.10.540.10">
    <property type="entry name" value="Acyl-CoA dehydrogenase/oxidase, N-terminal domain"/>
    <property type="match status" value="1"/>
</dbReference>
<protein>
    <recommendedName>
        <fullName evidence="3">Acyl-CoA dehydrogenase</fullName>
    </recommendedName>
</protein>
<dbReference type="InterPro" id="IPR046373">
    <property type="entry name" value="Acyl-CoA_Oxase/DH_mid-dom_sf"/>
</dbReference>
<dbReference type="InterPro" id="IPR037069">
    <property type="entry name" value="AcylCoA_DH/ox_N_sf"/>
</dbReference>
<evidence type="ECO:0000313" key="1">
    <source>
        <dbReference type="EMBL" id="BDA78748.1"/>
    </source>
</evidence>
<accession>A0ABM7UIZ6</accession>
<evidence type="ECO:0008006" key="3">
    <source>
        <dbReference type="Google" id="ProtNLM"/>
    </source>
</evidence>
<dbReference type="RefSeq" id="WP_109019721.1">
    <property type="nucleotide sequence ID" value="NZ_AP025028.1"/>
</dbReference>
<dbReference type="Gene3D" id="2.40.110.10">
    <property type="entry name" value="Butyryl-CoA Dehydrogenase, subunit A, domain 2"/>
    <property type="match status" value="1"/>
</dbReference>
<dbReference type="Proteomes" id="UP000245263">
    <property type="component" value="Chromosome 1"/>
</dbReference>
<dbReference type="EMBL" id="AP025028">
    <property type="protein sequence ID" value="BDA78748.1"/>
    <property type="molecule type" value="Genomic_DNA"/>
</dbReference>
<proteinExistence type="predicted"/>
<sequence length="323" mass="36788">MSLILESTKQKLNGMKDREILHSFYKDRKHLLLESGIYQVLEDFEIPGSYLKFQNCLQELVLLEDGINLALSIMVEINVAGGVLLHSETGKGKELLEKIRSTDFIVATGVSEPKWEGQLKNIKSCLSDSYHLTGTKSFITNGVSADCILWVLPEKESFSVYSVDISKHKETIQTEEIKTAFASLVNHLKISLENYPLTKEDLVITDYKSIGLELRLKELFGLVSLLLGFVLKMFPQSLPEIIQSEWDKLHFWRNENAKDLIVSNYFSKLEAIFPFPIQTLLESLSKYYGLTASAELPKIHPDFALFIWEDSVTRFLTKKKKSG</sequence>